<comment type="caution">
    <text evidence="2">The sequence shown here is derived from an EMBL/GenBank/DDBJ whole genome shotgun (WGS) entry which is preliminary data.</text>
</comment>
<dbReference type="InterPro" id="IPR041698">
    <property type="entry name" value="Methyltransf_25"/>
</dbReference>
<feature type="domain" description="Methyltransferase" evidence="1">
    <location>
        <begin position="23"/>
        <end position="77"/>
    </location>
</feature>
<dbReference type="Proteomes" id="UP000228816">
    <property type="component" value="Unassembled WGS sequence"/>
</dbReference>
<organism evidence="2 3">
    <name type="scientific">bacterium (Candidatus Gribaldobacteria) CG03_land_8_20_14_0_80_36_40</name>
    <dbReference type="NCBI Taxonomy" id="2014271"/>
    <lineage>
        <taxon>Bacteria</taxon>
        <taxon>Candidatus Gribaldobacteria</taxon>
    </lineage>
</organism>
<evidence type="ECO:0000313" key="2">
    <source>
        <dbReference type="EMBL" id="PIV14115.1"/>
    </source>
</evidence>
<reference evidence="3" key="1">
    <citation type="submission" date="2017-09" db="EMBL/GenBank/DDBJ databases">
        <title>Depth-based differentiation of microbial function through sediment-hosted aquifers and enrichment of novel symbionts in the deep terrestrial subsurface.</title>
        <authorList>
            <person name="Probst A.J."/>
            <person name="Ladd B."/>
            <person name="Jarett J.K."/>
            <person name="Geller-Mcgrath D.E."/>
            <person name="Sieber C.M.K."/>
            <person name="Emerson J.B."/>
            <person name="Anantharaman K."/>
            <person name="Thomas B.C."/>
            <person name="Malmstrom R."/>
            <person name="Stieglmeier M."/>
            <person name="Klingl A."/>
            <person name="Woyke T."/>
            <person name="Ryan C.M."/>
            <person name="Banfield J.F."/>
        </authorList>
    </citation>
    <scope>NUCLEOTIDE SEQUENCE [LARGE SCALE GENOMIC DNA]</scope>
</reference>
<proteinExistence type="predicted"/>
<dbReference type="Gene3D" id="3.40.50.150">
    <property type="entry name" value="Vaccinia Virus protein VP39"/>
    <property type="match status" value="1"/>
</dbReference>
<protein>
    <recommendedName>
        <fullName evidence="1">Methyltransferase domain-containing protein</fullName>
    </recommendedName>
</protein>
<dbReference type="SUPFAM" id="SSF53335">
    <property type="entry name" value="S-adenosyl-L-methionine-dependent methyltransferases"/>
    <property type="match status" value="1"/>
</dbReference>
<dbReference type="InterPro" id="IPR029063">
    <property type="entry name" value="SAM-dependent_MTases_sf"/>
</dbReference>
<dbReference type="AlphaFoldDB" id="A0A2M7BZH1"/>
<sequence>MVKFVNPTEVLNKIKLKSDMIAADFGCGSGGWVIPLAKKLEEGRVYAIDIQEEPLSALGSKIRLAGLQNIKKILSDLEIENGSKVPAL</sequence>
<gene>
    <name evidence="2" type="ORF">COS44_00635</name>
</gene>
<dbReference type="CDD" id="cd02440">
    <property type="entry name" value="AdoMet_MTases"/>
    <property type="match status" value="1"/>
</dbReference>
<feature type="non-terminal residue" evidence="2">
    <location>
        <position position="88"/>
    </location>
</feature>
<accession>A0A2M7BZH1</accession>
<name>A0A2M7BZH1_9BACT</name>
<dbReference type="Pfam" id="PF13649">
    <property type="entry name" value="Methyltransf_25"/>
    <property type="match status" value="1"/>
</dbReference>
<dbReference type="EMBL" id="PEUS01000017">
    <property type="protein sequence ID" value="PIV14115.1"/>
    <property type="molecule type" value="Genomic_DNA"/>
</dbReference>
<evidence type="ECO:0000259" key="1">
    <source>
        <dbReference type="Pfam" id="PF13649"/>
    </source>
</evidence>
<evidence type="ECO:0000313" key="3">
    <source>
        <dbReference type="Proteomes" id="UP000228816"/>
    </source>
</evidence>